<evidence type="ECO:0000313" key="2">
    <source>
        <dbReference type="Proteomes" id="UP000019116"/>
    </source>
</evidence>
<proteinExistence type="predicted"/>
<dbReference type="GeneID" id="123166698"/>
<dbReference type="Gramene" id="TraesCS7D03G0764300.1">
    <property type="protein sequence ID" value="TraesCS7D03G0764300.1.CDS"/>
    <property type="gene ID" value="TraesCS7D03G0764300"/>
</dbReference>
<name>A0A3B6TLC3_WHEAT</name>
<dbReference type="OMA" id="QDISLMA"/>
<keyword evidence="2" id="KW-1185">Reference proteome</keyword>
<accession>A0A3B6TLC3</accession>
<dbReference type="EnsemblPlants" id="TraesCS7D02G321600.1">
    <property type="protein sequence ID" value="TraesCS7D02G321600.1"/>
    <property type="gene ID" value="TraesCS7D02G321600"/>
</dbReference>
<dbReference type="Gramene" id="TraesROB_scaffold_105789_01G000100.1">
    <property type="protein sequence ID" value="TraesROB_scaffold_105789_01G000100.1"/>
    <property type="gene ID" value="TraesROB_scaffold_105789_01G000100"/>
</dbReference>
<dbReference type="OrthoDB" id="671901at2759"/>
<organism evidence="1">
    <name type="scientific">Triticum aestivum</name>
    <name type="common">Wheat</name>
    <dbReference type="NCBI Taxonomy" id="4565"/>
    <lineage>
        <taxon>Eukaryota</taxon>
        <taxon>Viridiplantae</taxon>
        <taxon>Streptophyta</taxon>
        <taxon>Embryophyta</taxon>
        <taxon>Tracheophyta</taxon>
        <taxon>Spermatophyta</taxon>
        <taxon>Magnoliopsida</taxon>
        <taxon>Liliopsida</taxon>
        <taxon>Poales</taxon>
        <taxon>Poaceae</taxon>
        <taxon>BOP clade</taxon>
        <taxon>Pooideae</taxon>
        <taxon>Triticodae</taxon>
        <taxon>Triticeae</taxon>
        <taxon>Triticinae</taxon>
        <taxon>Triticum</taxon>
    </lineage>
</organism>
<dbReference type="PANTHER" id="PTHR34709">
    <property type="entry name" value="OS10G0396666 PROTEIN"/>
    <property type="match status" value="1"/>
</dbReference>
<gene>
    <name evidence="1" type="primary">LOC123166698</name>
</gene>
<dbReference type="AlphaFoldDB" id="A0A3B6TLC3"/>
<evidence type="ECO:0000313" key="1">
    <source>
        <dbReference type="EnsemblPlants" id="TraesCS7D02G321600.1"/>
    </source>
</evidence>
<evidence type="ECO:0008006" key="3">
    <source>
        <dbReference type="Google" id="ProtNLM"/>
    </source>
</evidence>
<reference evidence="1" key="2">
    <citation type="submission" date="2018-10" db="UniProtKB">
        <authorList>
            <consortium name="EnsemblPlants"/>
        </authorList>
    </citation>
    <scope>IDENTIFICATION</scope>
</reference>
<dbReference type="Gramene" id="TraesWEE_scaffold_009652_01G000100.1">
    <property type="protein sequence ID" value="TraesWEE_scaffold_009652_01G000100.1"/>
    <property type="gene ID" value="TraesWEE_scaffold_009652_01G000100"/>
</dbReference>
<dbReference type="Gramene" id="TraesCAD_scaffold_096719_01G000100.1">
    <property type="protein sequence ID" value="TraesCAD_scaffold_096719_01G000100.1"/>
    <property type="gene ID" value="TraesCAD_scaffold_096719_01G000100"/>
</dbReference>
<dbReference type="RefSeq" id="XP_044440429.1">
    <property type="nucleotide sequence ID" value="XM_044584494.1"/>
</dbReference>
<sequence>MIPIEVPVFHRATSIKLDVHNLYLTPPAHGLEFPVLERLSVAGFRFDMDELVQRCPHLRVLEVGSGGGLYKIKVHSPTIEELVVDYECWVNGIDIMAPVLKKFELRTSMGSDFSVSFYAPMVENLWWDVSCPKLNVGIDVWRLRDLTLWKEESGNTLWLFIDAPTVYAPVAQRNFSQEIASLPNFSVLQLCLVTRGHIFGPLVLSLLGICTVIHKLKVAIDNDKCREVCPSNCPCEQSQNWRSQTISLPALEEVEIKGFEGNGDEIDFMKLLFRCTPLMTTMTVTLAPEVLPTSRGCEKTYRIFRENPSVKCRVYRSGGEEVLCP</sequence>
<dbReference type="InterPro" id="IPR055312">
    <property type="entry name" value="FBL15-like"/>
</dbReference>
<reference evidence="1" key="1">
    <citation type="submission" date="2018-08" db="EMBL/GenBank/DDBJ databases">
        <authorList>
            <person name="Rossello M."/>
        </authorList>
    </citation>
    <scope>NUCLEOTIDE SEQUENCE [LARGE SCALE GENOMIC DNA]</scope>
    <source>
        <strain evidence="1">cv. Chinese Spring</strain>
    </source>
</reference>
<protein>
    <recommendedName>
        <fullName evidence="3">FBD domain-containing protein</fullName>
    </recommendedName>
</protein>
<dbReference type="PANTHER" id="PTHR34709:SF68">
    <property type="entry name" value="OS07G0550432 PROTEIN"/>
    <property type="match status" value="1"/>
</dbReference>
<dbReference type="Gramene" id="TraesCS7D02G321600.1">
    <property type="protein sequence ID" value="TraesCS7D02G321600.1"/>
    <property type="gene ID" value="TraesCS7D02G321600"/>
</dbReference>
<dbReference type="Gramene" id="TraesPARA_EIv1.0_2585440.1">
    <property type="protein sequence ID" value="TraesPARA_EIv1.0_2585440.1.CDS"/>
    <property type="gene ID" value="TraesPARA_EIv1.0_2585440"/>
</dbReference>
<dbReference type="Gramene" id="TraesCLE_scaffold_123120_01G000100.1">
    <property type="protein sequence ID" value="TraesCLE_scaffold_123120_01G000100.1"/>
    <property type="gene ID" value="TraesCLE_scaffold_123120_01G000100"/>
</dbReference>
<dbReference type="Proteomes" id="UP000019116">
    <property type="component" value="Chromosome 7D"/>
</dbReference>